<evidence type="ECO:0000313" key="2">
    <source>
        <dbReference type="Proteomes" id="UP000199467"/>
    </source>
</evidence>
<reference evidence="2" key="1">
    <citation type="submission" date="2016-10" db="EMBL/GenBank/DDBJ databases">
        <authorList>
            <person name="Varghese N."/>
            <person name="Submissions S."/>
        </authorList>
    </citation>
    <scope>NUCLEOTIDE SEQUENCE [LARGE SCALE GENOMIC DNA]</scope>
    <source>
        <strain evidence="2">DSM 26382</strain>
    </source>
</reference>
<dbReference type="EMBL" id="FMZQ01000007">
    <property type="protein sequence ID" value="SDC84657.1"/>
    <property type="molecule type" value="Genomic_DNA"/>
</dbReference>
<evidence type="ECO:0000313" key="1">
    <source>
        <dbReference type="EMBL" id="SDC84657.1"/>
    </source>
</evidence>
<protein>
    <submittedName>
        <fullName evidence="1">Uncharacterized protein</fullName>
    </submittedName>
</protein>
<organism evidence="1 2">
    <name type="scientific">Ectopseudomonas chengduensis</name>
    <dbReference type="NCBI Taxonomy" id="489632"/>
    <lineage>
        <taxon>Bacteria</taxon>
        <taxon>Pseudomonadati</taxon>
        <taxon>Pseudomonadota</taxon>
        <taxon>Gammaproteobacteria</taxon>
        <taxon>Pseudomonadales</taxon>
        <taxon>Pseudomonadaceae</taxon>
        <taxon>Ectopseudomonas</taxon>
    </lineage>
</organism>
<dbReference type="AlphaFoldDB" id="A0A1G6PZ35"/>
<gene>
    <name evidence="1" type="ORF">SAMN05216576_107136</name>
</gene>
<keyword evidence="2" id="KW-1185">Reference proteome</keyword>
<dbReference type="Proteomes" id="UP000199467">
    <property type="component" value="Unassembled WGS sequence"/>
</dbReference>
<name>A0A1G6PZ35_9GAMM</name>
<dbReference type="RefSeq" id="WP_017362299.1">
    <property type="nucleotide sequence ID" value="NZ_FMZQ01000007.1"/>
</dbReference>
<sequence>MSTSFHSLTCDQQHAVNAYMGKRIRQHTLEQITLFALAAALAGMYFLPLPWWAWIIPVAPFLAYVFQAGKVAQSALQEALNRGVPEETISSTMRLIYGKRFRLP</sequence>
<proteinExistence type="predicted"/>
<accession>A0A1G6PZ35</accession>